<organism evidence="7 8">
    <name type="scientific">Candidatus Lloydbacteria bacterium RIFCSPHIGHO2_01_FULL_41_20</name>
    <dbReference type="NCBI Taxonomy" id="1798657"/>
    <lineage>
        <taxon>Bacteria</taxon>
        <taxon>Candidatus Lloydiibacteriota</taxon>
    </lineage>
</organism>
<dbReference type="GO" id="GO:0004170">
    <property type="term" value="F:dUTP diphosphatase activity"/>
    <property type="evidence" value="ECO:0007669"/>
    <property type="project" value="UniProtKB-EC"/>
</dbReference>
<dbReference type="PANTHER" id="PTHR11241">
    <property type="entry name" value="DEOXYURIDINE 5'-TRIPHOSPHATE NUCLEOTIDOHYDROLASE"/>
    <property type="match status" value="1"/>
</dbReference>
<dbReference type="InterPro" id="IPR036157">
    <property type="entry name" value="dUTPase-like_sf"/>
</dbReference>
<protein>
    <recommendedName>
        <fullName evidence="2">dUTP diphosphatase</fullName>
        <ecNumber evidence="2">3.6.1.23</ecNumber>
    </recommendedName>
</protein>
<evidence type="ECO:0000313" key="8">
    <source>
        <dbReference type="Proteomes" id="UP000178841"/>
    </source>
</evidence>
<evidence type="ECO:0000256" key="4">
    <source>
        <dbReference type="ARBA" id="ARBA00023080"/>
    </source>
</evidence>
<evidence type="ECO:0000256" key="1">
    <source>
        <dbReference type="ARBA" id="ARBA00006581"/>
    </source>
</evidence>
<evidence type="ECO:0000256" key="2">
    <source>
        <dbReference type="ARBA" id="ARBA00012379"/>
    </source>
</evidence>
<dbReference type="InterPro" id="IPR029054">
    <property type="entry name" value="dUTPase-like"/>
</dbReference>
<dbReference type="SUPFAM" id="SSF51283">
    <property type="entry name" value="dUTPase-like"/>
    <property type="match status" value="1"/>
</dbReference>
<evidence type="ECO:0000259" key="6">
    <source>
        <dbReference type="Pfam" id="PF00692"/>
    </source>
</evidence>
<keyword evidence="3 7" id="KW-0378">Hydrolase</keyword>
<sequence>MILKLKKLKSDAKLPSYAHPGDAGMDIYSCEERTLLPQEQALISTGIAMEIPDGYVGLVWDKSGLSTKHGLKTLAGVIDAGYRGEISIAMANVGNDSYTFKKGEKIAQMLIQKVEHAEFWEVDKLSETSRGTGGFGSTGKH</sequence>
<dbReference type="Gene3D" id="2.70.40.10">
    <property type="match status" value="1"/>
</dbReference>
<dbReference type="GO" id="GO:0046081">
    <property type="term" value="P:dUTP catabolic process"/>
    <property type="evidence" value="ECO:0007669"/>
    <property type="project" value="InterPro"/>
</dbReference>
<comment type="similarity">
    <text evidence="1">Belongs to the dUTPase family.</text>
</comment>
<dbReference type="PANTHER" id="PTHR11241:SF0">
    <property type="entry name" value="DEOXYURIDINE 5'-TRIPHOSPHATE NUCLEOTIDOHYDROLASE"/>
    <property type="match status" value="1"/>
</dbReference>
<keyword evidence="4" id="KW-0546">Nucleotide metabolism</keyword>
<evidence type="ECO:0000256" key="5">
    <source>
        <dbReference type="ARBA" id="ARBA00047686"/>
    </source>
</evidence>
<dbReference type="Proteomes" id="UP000178841">
    <property type="component" value="Unassembled WGS sequence"/>
</dbReference>
<evidence type="ECO:0000256" key="3">
    <source>
        <dbReference type="ARBA" id="ARBA00022801"/>
    </source>
</evidence>
<dbReference type="EMBL" id="MHLH01000006">
    <property type="protein sequence ID" value="OGZ04432.1"/>
    <property type="molecule type" value="Genomic_DNA"/>
</dbReference>
<dbReference type="CDD" id="cd07557">
    <property type="entry name" value="trimeric_dUTPase"/>
    <property type="match status" value="1"/>
</dbReference>
<dbReference type="InterPro" id="IPR008181">
    <property type="entry name" value="dUTPase"/>
</dbReference>
<dbReference type="GO" id="GO:0006226">
    <property type="term" value="P:dUMP biosynthetic process"/>
    <property type="evidence" value="ECO:0007669"/>
    <property type="project" value="InterPro"/>
</dbReference>
<proteinExistence type="inferred from homology"/>
<accession>A0A1G2CTA4</accession>
<dbReference type="STRING" id="1798657.A2648_01680"/>
<dbReference type="Pfam" id="PF00692">
    <property type="entry name" value="dUTPase"/>
    <property type="match status" value="1"/>
</dbReference>
<gene>
    <name evidence="7" type="ORF">A2648_01680</name>
</gene>
<dbReference type="NCBIfam" id="TIGR00576">
    <property type="entry name" value="dut"/>
    <property type="match status" value="1"/>
</dbReference>
<comment type="catalytic activity">
    <reaction evidence="5">
        <text>dUTP + H2O = dUMP + diphosphate + H(+)</text>
        <dbReference type="Rhea" id="RHEA:10248"/>
        <dbReference type="ChEBI" id="CHEBI:15377"/>
        <dbReference type="ChEBI" id="CHEBI:15378"/>
        <dbReference type="ChEBI" id="CHEBI:33019"/>
        <dbReference type="ChEBI" id="CHEBI:61555"/>
        <dbReference type="ChEBI" id="CHEBI:246422"/>
        <dbReference type="EC" id="3.6.1.23"/>
    </reaction>
</comment>
<dbReference type="GO" id="GO:0000287">
    <property type="term" value="F:magnesium ion binding"/>
    <property type="evidence" value="ECO:0007669"/>
    <property type="project" value="InterPro"/>
</dbReference>
<dbReference type="InterPro" id="IPR033704">
    <property type="entry name" value="dUTPase_trimeric"/>
</dbReference>
<feature type="domain" description="dUTPase-like" evidence="6">
    <location>
        <begin position="12"/>
        <end position="139"/>
    </location>
</feature>
<comment type="caution">
    <text evidence="7">The sequence shown here is derived from an EMBL/GenBank/DDBJ whole genome shotgun (WGS) entry which is preliminary data.</text>
</comment>
<evidence type="ECO:0000313" key="7">
    <source>
        <dbReference type="EMBL" id="OGZ04432.1"/>
    </source>
</evidence>
<dbReference type="NCBIfam" id="NF001862">
    <property type="entry name" value="PRK00601.1"/>
    <property type="match status" value="1"/>
</dbReference>
<reference evidence="7 8" key="1">
    <citation type="journal article" date="2016" name="Nat. Commun.">
        <title>Thousands of microbial genomes shed light on interconnected biogeochemical processes in an aquifer system.</title>
        <authorList>
            <person name="Anantharaman K."/>
            <person name="Brown C.T."/>
            <person name="Hug L.A."/>
            <person name="Sharon I."/>
            <person name="Castelle C.J."/>
            <person name="Probst A.J."/>
            <person name="Thomas B.C."/>
            <person name="Singh A."/>
            <person name="Wilkins M.J."/>
            <person name="Karaoz U."/>
            <person name="Brodie E.L."/>
            <person name="Williams K.H."/>
            <person name="Hubbard S.S."/>
            <person name="Banfield J.F."/>
        </authorList>
    </citation>
    <scope>NUCLEOTIDE SEQUENCE [LARGE SCALE GENOMIC DNA]</scope>
</reference>
<dbReference type="AlphaFoldDB" id="A0A1G2CTA4"/>
<dbReference type="EC" id="3.6.1.23" evidence="2"/>
<name>A0A1G2CTA4_9BACT</name>